<dbReference type="KEGG" id="plut:EI981_06695"/>
<keyword evidence="2" id="KW-1185">Reference proteome</keyword>
<proteinExistence type="predicted"/>
<protein>
    <submittedName>
        <fullName evidence="1">Uncharacterized protein</fullName>
    </submittedName>
</protein>
<gene>
    <name evidence="1" type="ORF">EI981_06695</name>
</gene>
<name>A0A3S9UV26_9BACL</name>
<dbReference type="EMBL" id="CP034346">
    <property type="protein sequence ID" value="AZS14175.1"/>
    <property type="molecule type" value="Genomic_DNA"/>
</dbReference>
<reference evidence="2" key="1">
    <citation type="submission" date="2018-12" db="EMBL/GenBank/DDBJ databases">
        <title>Complete genome sequence of Paenibacillus sp. MBLB1234.</title>
        <authorList>
            <person name="Nam Y.-D."/>
            <person name="Kang J."/>
            <person name="Chung W.-H."/>
            <person name="Park Y.S."/>
        </authorList>
    </citation>
    <scope>NUCLEOTIDE SEQUENCE [LARGE SCALE GENOMIC DNA]</scope>
    <source>
        <strain evidence="2">MBLB1234</strain>
    </source>
</reference>
<accession>A0A3S9UV26</accession>
<dbReference type="RefSeq" id="WP_126996585.1">
    <property type="nucleotide sequence ID" value="NZ_CP034346.1"/>
</dbReference>
<evidence type="ECO:0000313" key="2">
    <source>
        <dbReference type="Proteomes" id="UP000270678"/>
    </source>
</evidence>
<dbReference type="OrthoDB" id="2642334at2"/>
<dbReference type="AlphaFoldDB" id="A0A3S9UV26"/>
<dbReference type="Proteomes" id="UP000270678">
    <property type="component" value="Chromosome"/>
</dbReference>
<evidence type="ECO:0000313" key="1">
    <source>
        <dbReference type="EMBL" id="AZS14175.1"/>
    </source>
</evidence>
<organism evidence="1 2">
    <name type="scientific">Paenibacillus lutimineralis</name>
    <dbReference type="NCBI Taxonomy" id="2707005"/>
    <lineage>
        <taxon>Bacteria</taxon>
        <taxon>Bacillati</taxon>
        <taxon>Bacillota</taxon>
        <taxon>Bacilli</taxon>
        <taxon>Bacillales</taxon>
        <taxon>Paenibacillaceae</taxon>
        <taxon>Paenibacillus</taxon>
    </lineage>
</organism>
<sequence>MLTERKFPVPKLIVKEQLDKEIIRRKVAYGNYTCMDKIVPMIRARGTNLQVDESGDLRIIGWQRDITRMRKQDVSLSFMIHLTVSPEGMIKEALVDDMFNGGKGVLCSKDYLESKLKEELEGQLFDRRLVSRLRFDKFKCFHIFEIMSGIYSSYFMYKNELQEGSTERLFYEEDIVDIYASEGNLYLAGLQEFKGKEPVSYMVVLYDVFNNITFDEDGYMKLKSPVQAEFYLNDVLVHSNELYQKEKDYIFIRVQKFLFVCVEKLKVSLFPEFTDKMMNTNLAPSAFIGIIMQAIGIRSFANNFNYIQYIMTAMQRPRKMPGCIGAILNEEEAACHFEGFDLSYLN</sequence>